<dbReference type="SMART" id="SM00490">
    <property type="entry name" value="HELICc"/>
    <property type="match status" value="1"/>
</dbReference>
<dbReference type="PANTHER" id="PTHR45766:SF6">
    <property type="entry name" value="SWI_SNF-RELATED MATRIX-ASSOCIATED ACTIN-DEPENDENT REGULATOR OF CHROMATIN SUBFAMILY A-LIKE PROTEIN 1"/>
    <property type="match status" value="1"/>
</dbReference>
<dbReference type="PANTHER" id="PTHR45766">
    <property type="entry name" value="DNA ANNEALING HELICASE AND ENDONUCLEASE ZRANB3 FAMILY MEMBER"/>
    <property type="match status" value="1"/>
</dbReference>
<dbReference type="GO" id="GO:0003677">
    <property type="term" value="F:DNA binding"/>
    <property type="evidence" value="ECO:0007669"/>
    <property type="project" value="InterPro"/>
</dbReference>
<dbReference type="PROSITE" id="PS51192">
    <property type="entry name" value="HELICASE_ATP_BIND_1"/>
    <property type="match status" value="1"/>
</dbReference>
<dbReference type="Pfam" id="PF00271">
    <property type="entry name" value="Helicase_C"/>
    <property type="match status" value="1"/>
</dbReference>
<dbReference type="InterPro" id="IPR001650">
    <property type="entry name" value="Helicase_C-like"/>
</dbReference>
<dbReference type="Pfam" id="PF04851">
    <property type="entry name" value="ResIII"/>
    <property type="match status" value="1"/>
</dbReference>
<dbReference type="InterPro" id="IPR027417">
    <property type="entry name" value="P-loop_NTPase"/>
</dbReference>
<protein>
    <recommendedName>
        <fullName evidence="5">Helicase</fullName>
    </recommendedName>
</protein>
<dbReference type="AlphaFoldDB" id="A0A6C0E9U6"/>
<dbReference type="InterPro" id="IPR006935">
    <property type="entry name" value="Helicase/UvrB_N"/>
</dbReference>
<dbReference type="GO" id="GO:0005524">
    <property type="term" value="F:ATP binding"/>
    <property type="evidence" value="ECO:0007669"/>
    <property type="project" value="InterPro"/>
</dbReference>
<dbReference type="InterPro" id="IPR014001">
    <property type="entry name" value="Helicase_ATP-bd"/>
</dbReference>
<dbReference type="GO" id="GO:0016787">
    <property type="term" value="F:hydrolase activity"/>
    <property type="evidence" value="ECO:0007669"/>
    <property type="project" value="UniProtKB-KW"/>
</dbReference>
<dbReference type="EMBL" id="MN739775">
    <property type="protein sequence ID" value="QHT25844.1"/>
    <property type="molecule type" value="Genomic_DNA"/>
</dbReference>
<dbReference type="Gene3D" id="3.40.50.300">
    <property type="entry name" value="P-loop containing nucleotide triphosphate hydrolases"/>
    <property type="match status" value="2"/>
</dbReference>
<evidence type="ECO:0000259" key="2">
    <source>
        <dbReference type="PROSITE" id="PS51192"/>
    </source>
</evidence>
<dbReference type="SUPFAM" id="SSF52540">
    <property type="entry name" value="P-loop containing nucleoside triphosphate hydrolases"/>
    <property type="match status" value="2"/>
</dbReference>
<accession>A0A6C0E9U6</accession>
<dbReference type="PROSITE" id="PS51194">
    <property type="entry name" value="HELICASE_CTER"/>
    <property type="match status" value="1"/>
</dbReference>
<evidence type="ECO:0000313" key="4">
    <source>
        <dbReference type="EMBL" id="QHT25844.1"/>
    </source>
</evidence>
<organism evidence="4">
    <name type="scientific">viral metagenome</name>
    <dbReference type="NCBI Taxonomy" id="1070528"/>
    <lineage>
        <taxon>unclassified sequences</taxon>
        <taxon>metagenomes</taxon>
        <taxon>organismal metagenomes</taxon>
    </lineage>
</organism>
<evidence type="ECO:0008006" key="5">
    <source>
        <dbReference type="Google" id="ProtNLM"/>
    </source>
</evidence>
<dbReference type="GO" id="GO:0006281">
    <property type="term" value="P:DNA repair"/>
    <property type="evidence" value="ECO:0007669"/>
    <property type="project" value="TreeGrafter"/>
</dbReference>
<evidence type="ECO:0000259" key="3">
    <source>
        <dbReference type="PROSITE" id="PS51194"/>
    </source>
</evidence>
<dbReference type="InterPro" id="IPR049730">
    <property type="entry name" value="SNF2/RAD54-like_C"/>
</dbReference>
<reference evidence="4" key="1">
    <citation type="journal article" date="2020" name="Nature">
        <title>Giant virus diversity and host interactions through global metagenomics.</title>
        <authorList>
            <person name="Schulz F."/>
            <person name="Roux S."/>
            <person name="Paez-Espino D."/>
            <person name="Jungbluth S."/>
            <person name="Walsh D.A."/>
            <person name="Denef V.J."/>
            <person name="McMahon K.D."/>
            <person name="Konstantinidis K.T."/>
            <person name="Eloe-Fadrosh E.A."/>
            <person name="Kyrpides N.C."/>
            <person name="Woyke T."/>
        </authorList>
    </citation>
    <scope>NUCLEOTIDE SEQUENCE</scope>
    <source>
        <strain evidence="4">GVMAG-M-3300023179-27</strain>
    </source>
</reference>
<keyword evidence="1" id="KW-0378">Hydrolase</keyword>
<dbReference type="SMART" id="SM00487">
    <property type="entry name" value="DEXDc"/>
    <property type="match status" value="1"/>
</dbReference>
<dbReference type="CDD" id="cd18793">
    <property type="entry name" value="SF2_C_SNF"/>
    <property type="match status" value="1"/>
</dbReference>
<proteinExistence type="predicted"/>
<dbReference type="GO" id="GO:0031297">
    <property type="term" value="P:replication fork processing"/>
    <property type="evidence" value="ECO:0007669"/>
    <property type="project" value="TreeGrafter"/>
</dbReference>
<name>A0A6C0E9U6_9ZZZZ</name>
<evidence type="ECO:0000256" key="1">
    <source>
        <dbReference type="ARBA" id="ARBA00022801"/>
    </source>
</evidence>
<feature type="domain" description="Helicase C-terminal" evidence="3">
    <location>
        <begin position="293"/>
        <end position="450"/>
    </location>
</feature>
<sequence length="451" mass="51743">MSGNIEKLYSYQKEHANNIVRIIKENNAVLDASDTGTGKTYTAVASCELLNINPFIICPKSIISQWSRVCKEFNVKPLYVVNYELIQRGKIEKDGKHIMCPYLSIEDDKYIWTMPKNSLFIFDEVHKCSEMSTNNGKLLLSAKETGVPIMMLSATIADRPEKFYPFFYVLNFLSDKQVKELNINFRKYMAIMEQWIMRDKNPMARIHQMLYPKRATRMRIDVLGDLFPETQITATPYSMGKKRELEIENAYKVLHEQLEQIRQKGKKDKGGILSLVMRTHQKIEILKIPTFVELTNDFIYNGYNVVIFVNFTQTLLTLAELLHTNSLVYGEQSLENRQSIIENFQNNMTNVIICNIKAGGLGISLHDIKGGHPRVSLISPTWSSIDLLQALGRIHRAGGKSKSLQRIIYTANTVEEKIADKLKHKLNNINSINNGDLDLTNIDFQVEHVNM</sequence>
<feature type="domain" description="Helicase ATP-binding" evidence="2">
    <location>
        <begin position="20"/>
        <end position="174"/>
    </location>
</feature>